<dbReference type="AlphaFoldDB" id="A0A918EG93"/>
<dbReference type="InterPro" id="IPR000086">
    <property type="entry name" value="NUDIX_hydrolase_dom"/>
</dbReference>
<dbReference type="Gene3D" id="3.90.79.10">
    <property type="entry name" value="Nucleoside Triphosphate Pyrophosphohydrolase"/>
    <property type="match status" value="1"/>
</dbReference>
<dbReference type="InterPro" id="IPR020476">
    <property type="entry name" value="Nudix_hydrolase"/>
</dbReference>
<comment type="cofactor">
    <cofactor evidence="1">
        <name>Mg(2+)</name>
        <dbReference type="ChEBI" id="CHEBI:18420"/>
    </cofactor>
</comment>
<accession>A0A918EG93</accession>
<reference evidence="7" key="1">
    <citation type="journal article" date="2014" name="Int. J. Syst. Evol. Microbiol.">
        <title>Complete genome sequence of Corynebacterium casei LMG S-19264T (=DSM 44701T), isolated from a smear-ripened cheese.</title>
        <authorList>
            <consortium name="US DOE Joint Genome Institute (JGI-PGF)"/>
            <person name="Walter F."/>
            <person name="Albersmeier A."/>
            <person name="Kalinowski J."/>
            <person name="Ruckert C."/>
        </authorList>
    </citation>
    <scope>NUCLEOTIDE SEQUENCE</scope>
    <source>
        <strain evidence="7">JCM 3313</strain>
    </source>
</reference>
<comment type="caution">
    <text evidence="7">The sequence shown here is derived from an EMBL/GenBank/DDBJ whole genome shotgun (WGS) entry which is preliminary data.</text>
</comment>
<evidence type="ECO:0000256" key="3">
    <source>
        <dbReference type="ARBA" id="ARBA00022801"/>
    </source>
</evidence>
<dbReference type="SUPFAM" id="SSF55811">
    <property type="entry name" value="Nudix"/>
    <property type="match status" value="1"/>
</dbReference>
<dbReference type="PANTHER" id="PTHR43046">
    <property type="entry name" value="GDP-MANNOSE MANNOSYL HYDROLASE"/>
    <property type="match status" value="1"/>
</dbReference>
<evidence type="ECO:0000256" key="4">
    <source>
        <dbReference type="ARBA" id="ARBA00022842"/>
    </source>
</evidence>
<keyword evidence="3 5" id="KW-0378">Hydrolase</keyword>
<feature type="domain" description="Nudix hydrolase" evidence="6">
    <location>
        <begin position="11"/>
        <end position="153"/>
    </location>
</feature>
<evidence type="ECO:0000313" key="7">
    <source>
        <dbReference type="EMBL" id="GGP66978.1"/>
    </source>
</evidence>
<dbReference type="EMBL" id="BMRG01000009">
    <property type="protein sequence ID" value="GGP66978.1"/>
    <property type="molecule type" value="Genomic_DNA"/>
</dbReference>
<evidence type="ECO:0000256" key="2">
    <source>
        <dbReference type="ARBA" id="ARBA00005582"/>
    </source>
</evidence>
<reference evidence="7" key="2">
    <citation type="submission" date="2020-09" db="EMBL/GenBank/DDBJ databases">
        <authorList>
            <person name="Sun Q."/>
            <person name="Ohkuma M."/>
        </authorList>
    </citation>
    <scope>NUCLEOTIDE SEQUENCE</scope>
    <source>
        <strain evidence="7">JCM 3313</strain>
    </source>
</reference>
<dbReference type="CDD" id="cd04685">
    <property type="entry name" value="NUDIX_Hydrolase"/>
    <property type="match status" value="1"/>
</dbReference>
<keyword evidence="4" id="KW-0460">Magnesium</keyword>
<evidence type="ECO:0000259" key="6">
    <source>
        <dbReference type="PROSITE" id="PS51462"/>
    </source>
</evidence>
<protein>
    <recommendedName>
        <fullName evidence="6">Nudix hydrolase domain-containing protein</fullName>
    </recommendedName>
</protein>
<evidence type="ECO:0000313" key="8">
    <source>
        <dbReference type="Proteomes" id="UP000639606"/>
    </source>
</evidence>
<dbReference type="GO" id="GO:0016787">
    <property type="term" value="F:hydrolase activity"/>
    <property type="evidence" value="ECO:0007669"/>
    <property type="project" value="UniProtKB-KW"/>
</dbReference>
<organism evidence="7 8">
    <name type="scientific">Saccharothrix coeruleofusca</name>
    <dbReference type="NCBI Taxonomy" id="33919"/>
    <lineage>
        <taxon>Bacteria</taxon>
        <taxon>Bacillati</taxon>
        <taxon>Actinomycetota</taxon>
        <taxon>Actinomycetes</taxon>
        <taxon>Pseudonocardiales</taxon>
        <taxon>Pseudonocardiaceae</taxon>
        <taxon>Saccharothrix</taxon>
    </lineage>
</organism>
<dbReference type="InterPro" id="IPR020084">
    <property type="entry name" value="NUDIX_hydrolase_CS"/>
</dbReference>
<dbReference type="Proteomes" id="UP000639606">
    <property type="component" value="Unassembled WGS sequence"/>
</dbReference>
<dbReference type="PROSITE" id="PS51462">
    <property type="entry name" value="NUDIX"/>
    <property type="match status" value="1"/>
</dbReference>
<name>A0A918EG93_9PSEU</name>
<sequence length="167" mass="18454">MTDVDEVPGVARRVSARVVLLDARDRVLMFQGFDPVRPDELFWFTAGGGVEPGEDLRAAAVREVFEETGLRLAPQDLVGPVWKRQAVFTFDGLGYAAQEWFFVARAASGAVDTSGFNALERRTVVRHRWWSADELAATGETVYPVQLAELLPSVLGGEWDGTTRSVR</sequence>
<comment type="similarity">
    <text evidence="2 5">Belongs to the Nudix hydrolase family.</text>
</comment>
<dbReference type="Pfam" id="PF00293">
    <property type="entry name" value="NUDIX"/>
    <property type="match status" value="1"/>
</dbReference>
<dbReference type="PANTHER" id="PTHR43046:SF12">
    <property type="entry name" value="GDP-MANNOSE MANNOSYL HYDROLASE"/>
    <property type="match status" value="1"/>
</dbReference>
<evidence type="ECO:0000256" key="5">
    <source>
        <dbReference type="RuleBase" id="RU003476"/>
    </source>
</evidence>
<evidence type="ECO:0000256" key="1">
    <source>
        <dbReference type="ARBA" id="ARBA00001946"/>
    </source>
</evidence>
<dbReference type="PROSITE" id="PS00893">
    <property type="entry name" value="NUDIX_BOX"/>
    <property type="match status" value="1"/>
</dbReference>
<proteinExistence type="inferred from homology"/>
<gene>
    <name evidence="7" type="ORF">GCM10010185_44780</name>
</gene>
<dbReference type="InterPro" id="IPR015797">
    <property type="entry name" value="NUDIX_hydrolase-like_dom_sf"/>
</dbReference>
<keyword evidence="8" id="KW-1185">Reference proteome</keyword>
<dbReference type="PRINTS" id="PR00502">
    <property type="entry name" value="NUDIXFAMILY"/>
</dbReference>